<feature type="region of interest" description="Disordered" evidence="1">
    <location>
        <begin position="76"/>
        <end position="163"/>
    </location>
</feature>
<feature type="compositionally biased region" description="Basic and acidic residues" evidence="1">
    <location>
        <begin position="102"/>
        <end position="141"/>
    </location>
</feature>
<feature type="chain" id="PRO_5040500559" evidence="2">
    <location>
        <begin position="21"/>
        <end position="218"/>
    </location>
</feature>
<reference evidence="3" key="1">
    <citation type="journal article" date="2020" name="Stud. Mycol.">
        <title>101 Dothideomycetes genomes: a test case for predicting lifestyles and emergence of pathogens.</title>
        <authorList>
            <person name="Haridas S."/>
            <person name="Albert R."/>
            <person name="Binder M."/>
            <person name="Bloem J."/>
            <person name="Labutti K."/>
            <person name="Salamov A."/>
            <person name="Andreopoulos B."/>
            <person name="Baker S."/>
            <person name="Barry K."/>
            <person name="Bills G."/>
            <person name="Bluhm B."/>
            <person name="Cannon C."/>
            <person name="Castanera R."/>
            <person name="Culley D."/>
            <person name="Daum C."/>
            <person name="Ezra D."/>
            <person name="Gonzalez J."/>
            <person name="Henrissat B."/>
            <person name="Kuo A."/>
            <person name="Liang C."/>
            <person name="Lipzen A."/>
            <person name="Lutzoni F."/>
            <person name="Magnuson J."/>
            <person name="Mondo S."/>
            <person name="Nolan M."/>
            <person name="Ohm R."/>
            <person name="Pangilinan J."/>
            <person name="Park H.-J."/>
            <person name="Ramirez L."/>
            <person name="Alfaro M."/>
            <person name="Sun H."/>
            <person name="Tritt A."/>
            <person name="Yoshinaga Y."/>
            <person name="Zwiers L.-H."/>
            <person name="Turgeon B."/>
            <person name="Goodwin S."/>
            <person name="Spatafora J."/>
            <person name="Crous P."/>
            <person name="Grigoriev I."/>
        </authorList>
    </citation>
    <scope>NUCLEOTIDE SEQUENCE</scope>
    <source>
        <strain evidence="3">CBS 260.36</strain>
    </source>
</reference>
<dbReference type="EMBL" id="ML996084">
    <property type="protein sequence ID" value="KAF2154380.1"/>
    <property type="molecule type" value="Genomic_DNA"/>
</dbReference>
<feature type="compositionally biased region" description="Polar residues" evidence="1">
    <location>
        <begin position="78"/>
        <end position="97"/>
    </location>
</feature>
<gene>
    <name evidence="3" type="ORF">K461DRAFT_293035</name>
</gene>
<evidence type="ECO:0000313" key="4">
    <source>
        <dbReference type="Proteomes" id="UP000799439"/>
    </source>
</evidence>
<organism evidence="3 4">
    <name type="scientific">Myriangium duriaei CBS 260.36</name>
    <dbReference type="NCBI Taxonomy" id="1168546"/>
    <lineage>
        <taxon>Eukaryota</taxon>
        <taxon>Fungi</taxon>
        <taxon>Dikarya</taxon>
        <taxon>Ascomycota</taxon>
        <taxon>Pezizomycotina</taxon>
        <taxon>Dothideomycetes</taxon>
        <taxon>Dothideomycetidae</taxon>
        <taxon>Myriangiales</taxon>
        <taxon>Myriangiaceae</taxon>
        <taxon>Myriangium</taxon>
    </lineage>
</organism>
<dbReference type="AlphaFoldDB" id="A0A9P4MH55"/>
<feature type="compositionally biased region" description="Polar residues" evidence="1">
    <location>
        <begin position="150"/>
        <end position="159"/>
    </location>
</feature>
<name>A0A9P4MH55_9PEZI</name>
<protein>
    <submittedName>
        <fullName evidence="3">Uncharacterized protein</fullName>
    </submittedName>
</protein>
<keyword evidence="2" id="KW-0732">Signal</keyword>
<feature type="signal peptide" evidence="2">
    <location>
        <begin position="1"/>
        <end position="20"/>
    </location>
</feature>
<comment type="caution">
    <text evidence="3">The sequence shown here is derived from an EMBL/GenBank/DDBJ whole genome shotgun (WGS) entry which is preliminary data.</text>
</comment>
<proteinExistence type="predicted"/>
<sequence>MVQIPAVLMGSLLLGSSSFAAIVGIANKSGGGGMIFVQDNQIGKLSSNACKWLGGECRSQSKDGLNIQRLKNGGYIQTDGSYNQKSKNGSGAPQSTMKGAKKPVDNEAKKQDTKGTEKPVVKGAEKPVTKATEKPMPKRAEASVQKPATKVTTSATGKPSQKVPEKGIKWDLAVFIPAGQPARTLDSVADVFRKHGITVGKVVHKIEDMPKQGQRWVA</sequence>
<dbReference type="Proteomes" id="UP000799439">
    <property type="component" value="Unassembled WGS sequence"/>
</dbReference>
<evidence type="ECO:0000256" key="2">
    <source>
        <dbReference type="SAM" id="SignalP"/>
    </source>
</evidence>
<evidence type="ECO:0000313" key="3">
    <source>
        <dbReference type="EMBL" id="KAF2154380.1"/>
    </source>
</evidence>
<evidence type="ECO:0000256" key="1">
    <source>
        <dbReference type="SAM" id="MobiDB-lite"/>
    </source>
</evidence>
<keyword evidence="4" id="KW-1185">Reference proteome</keyword>
<accession>A0A9P4MH55</accession>